<dbReference type="InterPro" id="IPR006015">
    <property type="entry name" value="Universal_stress_UspA"/>
</dbReference>
<dbReference type="CDD" id="cd00293">
    <property type="entry name" value="USP-like"/>
    <property type="match status" value="1"/>
</dbReference>
<evidence type="ECO:0000313" key="3">
    <source>
        <dbReference type="EMBL" id="RSM85293.1"/>
    </source>
</evidence>
<dbReference type="InterPro" id="IPR006016">
    <property type="entry name" value="UspA"/>
</dbReference>
<comment type="caution">
    <text evidence="3">The sequence shown here is derived from an EMBL/GenBank/DDBJ whole genome shotgun (WGS) entry which is preliminary data.</text>
</comment>
<dbReference type="AlphaFoldDB" id="A0A428ZB32"/>
<dbReference type="EMBL" id="QHKI01000013">
    <property type="protein sequence ID" value="RSM85293.1"/>
    <property type="molecule type" value="Genomic_DNA"/>
</dbReference>
<dbReference type="PANTHER" id="PTHR46553">
    <property type="entry name" value="ADENINE NUCLEOTIDE ALPHA HYDROLASES-LIKE SUPERFAMILY PROTEIN"/>
    <property type="match status" value="1"/>
</dbReference>
<name>A0A428ZB32_KIBAR</name>
<dbReference type="PANTHER" id="PTHR46553:SF3">
    <property type="entry name" value="ADENINE NUCLEOTIDE ALPHA HYDROLASES-LIKE SUPERFAMILY PROTEIN"/>
    <property type="match status" value="1"/>
</dbReference>
<gene>
    <name evidence="3" type="ORF">DMH04_17650</name>
</gene>
<comment type="similarity">
    <text evidence="1">Belongs to the universal stress protein A family.</text>
</comment>
<dbReference type="SUPFAM" id="SSF52402">
    <property type="entry name" value="Adenine nucleotide alpha hydrolases-like"/>
    <property type="match status" value="1"/>
</dbReference>
<reference evidence="3 4" key="1">
    <citation type="submission" date="2018-05" db="EMBL/GenBank/DDBJ databases">
        <title>Evolution of GPA BGCs.</title>
        <authorList>
            <person name="Waglechner N."/>
            <person name="Wright G.D."/>
        </authorList>
    </citation>
    <scope>NUCLEOTIDE SEQUENCE [LARGE SCALE GENOMIC DNA]</scope>
    <source>
        <strain evidence="3 4">A82846</strain>
    </source>
</reference>
<protein>
    <recommendedName>
        <fullName evidence="2">UspA domain-containing protein</fullName>
    </recommendedName>
</protein>
<dbReference type="Gene3D" id="3.40.50.620">
    <property type="entry name" value="HUPs"/>
    <property type="match status" value="1"/>
</dbReference>
<evidence type="ECO:0000313" key="4">
    <source>
        <dbReference type="Proteomes" id="UP000287547"/>
    </source>
</evidence>
<organism evidence="3 4">
    <name type="scientific">Kibdelosporangium aridum</name>
    <dbReference type="NCBI Taxonomy" id="2030"/>
    <lineage>
        <taxon>Bacteria</taxon>
        <taxon>Bacillati</taxon>
        <taxon>Actinomycetota</taxon>
        <taxon>Actinomycetes</taxon>
        <taxon>Pseudonocardiales</taxon>
        <taxon>Pseudonocardiaceae</taxon>
        <taxon>Kibdelosporangium</taxon>
    </lineage>
</organism>
<dbReference type="Pfam" id="PF00582">
    <property type="entry name" value="Usp"/>
    <property type="match status" value="1"/>
</dbReference>
<sequence>MQDQQRDLAMGGFRCRPFQCDVTVRTSVDAHHDRFAHGLRLAQCRMSRQGRMARLGRALAPIDRGGATATVAGRTSGRGGTEMVEQNGNLPIVVGVDDSDAARRALAWAIDEAIIRRCSVHAVTVWTVDPATDFVWTPSEQMRKIAEEKLSSTVRLAVQGRAEVPTIVERAIEGPSAKALVEAAEDAAMLVVATHRGERLRKALLGSVSAACVRHSDVPVVVVRPEPEGA</sequence>
<dbReference type="InterPro" id="IPR014729">
    <property type="entry name" value="Rossmann-like_a/b/a_fold"/>
</dbReference>
<dbReference type="Proteomes" id="UP000287547">
    <property type="component" value="Unassembled WGS sequence"/>
</dbReference>
<feature type="domain" description="UspA" evidence="2">
    <location>
        <begin position="91"/>
        <end position="224"/>
    </location>
</feature>
<dbReference type="PRINTS" id="PR01438">
    <property type="entry name" value="UNVRSLSTRESS"/>
</dbReference>
<evidence type="ECO:0000259" key="2">
    <source>
        <dbReference type="Pfam" id="PF00582"/>
    </source>
</evidence>
<evidence type="ECO:0000256" key="1">
    <source>
        <dbReference type="ARBA" id="ARBA00008791"/>
    </source>
</evidence>
<proteinExistence type="inferred from homology"/>
<dbReference type="OrthoDB" id="5244367at2"/>
<accession>A0A428ZB32</accession>